<reference evidence="1" key="1">
    <citation type="journal article" date="2021" name="Sci. Rep.">
        <title>An efficient direct screening system for microorganisms that activate plant immune responses based on plant-microbe interactions using cultured plant cells.</title>
        <authorList>
            <person name="Kurokawa M."/>
            <person name="Nakano M."/>
            <person name="Kitahata N."/>
            <person name="Kuchitsu K."/>
            <person name="Furuya T."/>
        </authorList>
    </citation>
    <scope>NUCLEOTIDE SEQUENCE</scope>
    <source>
        <strain evidence="1">RS3R-1</strain>
    </source>
</reference>
<evidence type="ECO:0000313" key="2">
    <source>
        <dbReference type="Proteomes" id="UP001145022"/>
    </source>
</evidence>
<keyword evidence="2" id="KW-1185">Reference proteome</keyword>
<sequence>MAFGLQFIGPRQQRHHMERFDRTTARTVGAHWNAFDRKKRRFYLSAGTSENPWRSQPQERWTVTI</sequence>
<accession>A0ABQ5PR38</accession>
<gene>
    <name evidence="1" type="ORF">RS3R1_50620</name>
</gene>
<dbReference type="EMBL" id="BSCQ01000047">
    <property type="protein sequence ID" value="GLH45974.1"/>
    <property type="molecule type" value="Genomic_DNA"/>
</dbReference>
<protein>
    <submittedName>
        <fullName evidence="1">Uncharacterized protein</fullName>
    </submittedName>
</protein>
<reference evidence="1" key="2">
    <citation type="submission" date="2022-11" db="EMBL/GenBank/DDBJ databases">
        <title>Draft genome sequencing of Pseudomonas atacamensis RS3R1.</title>
        <authorList>
            <person name="Furuya T."/>
            <person name="Kaneko H."/>
        </authorList>
    </citation>
    <scope>NUCLEOTIDE SEQUENCE</scope>
    <source>
        <strain evidence="1">RS3R-1</strain>
    </source>
</reference>
<organism evidence="1 2">
    <name type="scientific">Pseudomonas atacamensis</name>
    <dbReference type="NCBI Taxonomy" id="2565368"/>
    <lineage>
        <taxon>Bacteria</taxon>
        <taxon>Pseudomonadati</taxon>
        <taxon>Pseudomonadota</taxon>
        <taxon>Gammaproteobacteria</taxon>
        <taxon>Pseudomonadales</taxon>
        <taxon>Pseudomonadaceae</taxon>
        <taxon>Pseudomonas</taxon>
    </lineage>
</organism>
<dbReference type="Proteomes" id="UP001145022">
    <property type="component" value="Unassembled WGS sequence"/>
</dbReference>
<reference evidence="1" key="3">
    <citation type="journal article" date="2023" name="J. Biotechnol.">
        <title>Draft Genome Sequences of Endophytic Pseudomonas Strains, Isolated from the Interior of Brassicaceae Plants.</title>
        <authorList>
            <person name="Kaneko H."/>
            <person name="Furuya T."/>
        </authorList>
    </citation>
    <scope>NUCLEOTIDE SEQUENCE</scope>
    <source>
        <strain evidence="1">RS3R-1</strain>
    </source>
</reference>
<proteinExistence type="predicted"/>
<name>A0ABQ5PR38_9PSED</name>
<comment type="caution">
    <text evidence="1">The sequence shown here is derived from an EMBL/GenBank/DDBJ whole genome shotgun (WGS) entry which is preliminary data.</text>
</comment>
<evidence type="ECO:0000313" key="1">
    <source>
        <dbReference type="EMBL" id="GLH45974.1"/>
    </source>
</evidence>